<feature type="domain" description="Beta-galactosidase" evidence="11">
    <location>
        <begin position="387"/>
        <end position="565"/>
    </location>
</feature>
<organism evidence="12 13">
    <name type="scientific">Ophiocordyceps australis</name>
    <dbReference type="NCBI Taxonomy" id="1399860"/>
    <lineage>
        <taxon>Eukaryota</taxon>
        <taxon>Fungi</taxon>
        <taxon>Dikarya</taxon>
        <taxon>Ascomycota</taxon>
        <taxon>Pezizomycotina</taxon>
        <taxon>Sordariomycetes</taxon>
        <taxon>Hypocreomycetidae</taxon>
        <taxon>Hypocreales</taxon>
        <taxon>Ophiocordycipitaceae</taxon>
        <taxon>Ophiocordyceps</taxon>
    </lineage>
</organism>
<dbReference type="FunFam" id="3.20.20.80:FF:000040">
    <property type="entry name" value="Beta-galactosidase A"/>
    <property type="match status" value="1"/>
</dbReference>
<dbReference type="SUPFAM" id="SSF49785">
    <property type="entry name" value="Galactose-binding domain-like"/>
    <property type="match status" value="2"/>
</dbReference>
<evidence type="ECO:0000256" key="8">
    <source>
        <dbReference type="RuleBase" id="RU000675"/>
    </source>
</evidence>
<dbReference type="SUPFAM" id="SSF51011">
    <property type="entry name" value="Glycosyl hydrolase domain"/>
    <property type="match status" value="1"/>
</dbReference>
<evidence type="ECO:0000256" key="4">
    <source>
        <dbReference type="ARBA" id="ARBA00022729"/>
    </source>
</evidence>
<sequence length="1007" mass="110849">MKLLVPLSAAFAMAALPVANVTDSNNAKIELLPEMQNAVTWDQHSFFIRGERAMLFSGEVHPFRLPVPSLYLDVFQKIKALGFNMVSFYPNWALLEGKPGQYRGTGIFDLEPFFEAAKKAGIYLLARPGPYINAEVSGGGFPGWLQRINGTLRTDSPEFLKATENYMRNVCQTIAKYQITNGGPIVLFQPENEYSIGHDIPFPNGKYMQYIIHQARNAGIKVPMINNDVAPLGYYAPGTGLGQMDIYGHDSYPLGFNCGKPDVWPPGRLPTNFHQLHQMQSPNTPYSIIEFQGGSFDAWGGHGLDKCYTLINHEFARVFNKNNFAAGVTLFSIYMIFGGTNWGNIGHPGGYTSYDYGACIRENRAVDREKYSEVKLEAEFLKVSPGYLVATPAPTSPNIVVDSTAVTATLLHGNRSGSFIVVRHTDYSSTASVSYRLRLETSEMSLTVPQTGGMLTLSGRDSKVHLVDYPVGRHVLLYSTCEVFTWKQFSSKTVLILYGGLGETHEFAVKGHHDDVLSLEGQDFSTRQDSQLGTIVRWAVSSQRSVLQFQDLEVYLVDRNAAYKYWVPVLQQQDNAYGTSLMNPEAVIINGGYLIRSASVAGSTLSLKADFNTSTTLEIIGSPPGVCDLEINGKVLPFVLNELGNWLVSPRVALLKIAVPDLSKLHWHAIDSLPEVKQGYDDSAWPVANRGTSDNSVTPLKTPVSLYASDYGFNAGTLVFRGHFTASGTESQFRIDTAGGEAYATSVWLNDTFLGSFKNTQAVADGSATYALHKLTRGAHYVFTVVVDNMGLNENYNPGWDVMKAPRGILDYALTSPDGSQTPISSWKITGNFGAEDYVDLSRGPLNEGGFFFERLGLHLPDPPLAEAPFVPDRSPFDPIPSPGVSFFVAKMPLSLPSLSHDVPLSFVFDNNTAATQRSDYRAMLFVNGFQYGRYVSNIGPQTEFPVPEGILDYNGDNWIGLAIWALDASGLTFPGLFLQAGTAVQTAREPVEVVRAWPYWRRDGAY</sequence>
<dbReference type="InterPro" id="IPR025972">
    <property type="entry name" value="BetaGal_dom3"/>
</dbReference>
<accession>A0A2C5YEA5</accession>
<dbReference type="OrthoDB" id="1657402at2759"/>
<dbReference type="InterPro" id="IPR018954">
    <property type="entry name" value="Betagal_dom2"/>
</dbReference>
<evidence type="ECO:0000256" key="9">
    <source>
        <dbReference type="RuleBase" id="RU003679"/>
    </source>
</evidence>
<dbReference type="InterPro" id="IPR025300">
    <property type="entry name" value="BetaGal_jelly_roll_dom"/>
</dbReference>
<dbReference type="Pfam" id="PF13364">
    <property type="entry name" value="BetaGal_ABD2"/>
    <property type="match status" value="2"/>
</dbReference>
<keyword evidence="6" id="KW-0325">Glycoprotein</keyword>
<evidence type="ECO:0000256" key="5">
    <source>
        <dbReference type="ARBA" id="ARBA00022801"/>
    </source>
</evidence>
<dbReference type="PANTHER" id="PTHR23421">
    <property type="entry name" value="BETA-GALACTOSIDASE RELATED"/>
    <property type="match status" value="1"/>
</dbReference>
<evidence type="ECO:0000313" key="13">
    <source>
        <dbReference type="Proteomes" id="UP000226192"/>
    </source>
</evidence>
<evidence type="ECO:0000256" key="7">
    <source>
        <dbReference type="ARBA" id="ARBA00023295"/>
    </source>
</evidence>
<dbReference type="InterPro" id="IPR017853">
    <property type="entry name" value="GH"/>
</dbReference>
<evidence type="ECO:0000256" key="2">
    <source>
        <dbReference type="ARBA" id="ARBA00009809"/>
    </source>
</evidence>
<dbReference type="InterPro" id="IPR036833">
    <property type="entry name" value="BetaGal_dom3_sf"/>
</dbReference>
<dbReference type="SUPFAM" id="SSF51445">
    <property type="entry name" value="(Trans)glycosidases"/>
    <property type="match status" value="1"/>
</dbReference>
<gene>
    <name evidence="12" type="ORF">CDD81_3070</name>
</gene>
<comment type="catalytic activity">
    <reaction evidence="1 8">
        <text>Hydrolysis of terminal non-reducing beta-D-galactose residues in beta-D-galactosides.</text>
        <dbReference type="EC" id="3.2.1.23"/>
    </reaction>
</comment>
<dbReference type="GO" id="GO:0004565">
    <property type="term" value="F:beta-galactosidase activity"/>
    <property type="evidence" value="ECO:0007669"/>
    <property type="project" value="UniProtKB-EC"/>
</dbReference>
<dbReference type="Gene3D" id="2.102.20.10">
    <property type="entry name" value="Beta-galactosidase, domain 2"/>
    <property type="match status" value="1"/>
</dbReference>
<dbReference type="Gene3D" id="2.60.120.260">
    <property type="entry name" value="Galactose-binding domain-like"/>
    <property type="match status" value="2"/>
</dbReference>
<dbReference type="FunFam" id="2.60.120.260:FF:000065">
    <property type="entry name" value="Beta-galactosidase A"/>
    <property type="match status" value="1"/>
</dbReference>
<dbReference type="InterPro" id="IPR008979">
    <property type="entry name" value="Galactose-bd-like_sf"/>
</dbReference>
<feature type="chain" id="PRO_5012767507" description="Beta-galactosidase" evidence="10">
    <location>
        <begin position="16"/>
        <end position="1007"/>
    </location>
</feature>
<evidence type="ECO:0000313" key="12">
    <source>
        <dbReference type="EMBL" id="PHH65211.1"/>
    </source>
</evidence>
<keyword evidence="4 10" id="KW-0732">Signal</keyword>
<protein>
    <recommendedName>
        <fullName evidence="3 8">Beta-galactosidase</fullName>
        <ecNumber evidence="3 8">3.2.1.23</ecNumber>
    </recommendedName>
</protein>
<dbReference type="AlphaFoldDB" id="A0A2C5YEA5"/>
<dbReference type="InterPro" id="IPR037110">
    <property type="entry name" value="Betagal_dom2_sf"/>
</dbReference>
<dbReference type="EC" id="3.2.1.23" evidence="3 8"/>
<dbReference type="SUPFAM" id="SSF117100">
    <property type="entry name" value="Beta-galactosidase LacA, domain 3"/>
    <property type="match status" value="1"/>
</dbReference>
<dbReference type="InterPro" id="IPR001944">
    <property type="entry name" value="Glycoside_Hdrlase_35"/>
</dbReference>
<evidence type="ECO:0000259" key="11">
    <source>
        <dbReference type="SMART" id="SM01029"/>
    </source>
</evidence>
<evidence type="ECO:0000256" key="6">
    <source>
        <dbReference type="ARBA" id="ARBA00023180"/>
    </source>
</evidence>
<dbReference type="Gene3D" id="3.20.20.80">
    <property type="entry name" value="Glycosidases"/>
    <property type="match status" value="1"/>
</dbReference>
<dbReference type="Gene3D" id="2.60.390.10">
    <property type="entry name" value="Beta-galactosidase, domain 3"/>
    <property type="match status" value="1"/>
</dbReference>
<dbReference type="InterPro" id="IPR031330">
    <property type="entry name" value="Gly_Hdrlase_35_cat"/>
</dbReference>
<dbReference type="STRING" id="1399860.A0A2C5YEA5"/>
<dbReference type="InterPro" id="IPR019801">
    <property type="entry name" value="Glyco_hydro_35_CS"/>
</dbReference>
<comment type="similarity">
    <text evidence="2 9">Belongs to the glycosyl hydrolase 35 family.</text>
</comment>
<dbReference type="EMBL" id="NJET01000020">
    <property type="protein sequence ID" value="PHH65211.1"/>
    <property type="molecule type" value="Genomic_DNA"/>
</dbReference>
<dbReference type="Pfam" id="PF01301">
    <property type="entry name" value="Glyco_hydro_35"/>
    <property type="match status" value="1"/>
</dbReference>
<dbReference type="PROSITE" id="PS01182">
    <property type="entry name" value="GLYCOSYL_HYDROL_F35"/>
    <property type="match status" value="1"/>
</dbReference>
<evidence type="ECO:0000256" key="1">
    <source>
        <dbReference type="ARBA" id="ARBA00001412"/>
    </source>
</evidence>
<evidence type="ECO:0000256" key="3">
    <source>
        <dbReference type="ARBA" id="ARBA00012756"/>
    </source>
</evidence>
<dbReference type="Pfam" id="PF13363">
    <property type="entry name" value="BetaGal_dom3"/>
    <property type="match status" value="1"/>
</dbReference>
<name>A0A2C5YEA5_9HYPO</name>
<dbReference type="Proteomes" id="UP000226192">
    <property type="component" value="Unassembled WGS sequence"/>
</dbReference>
<keyword evidence="13" id="KW-1185">Reference proteome</keyword>
<comment type="caution">
    <text evidence="12">The sequence shown here is derived from an EMBL/GenBank/DDBJ whole genome shotgun (WGS) entry which is preliminary data.</text>
</comment>
<dbReference type="SMART" id="SM01029">
    <property type="entry name" value="BetaGal_dom2"/>
    <property type="match status" value="1"/>
</dbReference>
<keyword evidence="5 8" id="KW-0378">Hydrolase</keyword>
<proteinExistence type="inferred from homology"/>
<dbReference type="FunFam" id="2.102.20.10:FF:000001">
    <property type="entry name" value="Beta-galactosidase A"/>
    <property type="match status" value="1"/>
</dbReference>
<dbReference type="PRINTS" id="PR00742">
    <property type="entry name" value="GLHYDRLASE35"/>
</dbReference>
<dbReference type="GO" id="GO:0005975">
    <property type="term" value="P:carbohydrate metabolic process"/>
    <property type="evidence" value="ECO:0007669"/>
    <property type="project" value="InterPro"/>
</dbReference>
<evidence type="ECO:0000256" key="10">
    <source>
        <dbReference type="SAM" id="SignalP"/>
    </source>
</evidence>
<dbReference type="Pfam" id="PF10435">
    <property type="entry name" value="BetaGal_dom2"/>
    <property type="match status" value="1"/>
</dbReference>
<keyword evidence="7 8" id="KW-0326">Glycosidase</keyword>
<feature type="signal peptide" evidence="10">
    <location>
        <begin position="1"/>
        <end position="15"/>
    </location>
</feature>
<reference evidence="12 13" key="1">
    <citation type="submission" date="2017-06" db="EMBL/GenBank/DDBJ databases">
        <title>Ant-infecting Ophiocordyceps genomes reveal a high diversity of potential behavioral manipulation genes and a possible major role for enterotoxins.</title>
        <authorList>
            <person name="De Bekker C."/>
            <person name="Evans H.C."/>
            <person name="Brachmann A."/>
            <person name="Hughes D.P."/>
        </authorList>
    </citation>
    <scope>NUCLEOTIDE SEQUENCE [LARGE SCALE GENOMIC DNA]</scope>
    <source>
        <strain evidence="12 13">Map64</strain>
    </source>
</reference>